<dbReference type="KEGG" id="tca:660629"/>
<dbReference type="InParanoid" id="D6W7M6"/>
<name>D6W7M6_TRICA</name>
<feature type="domain" description="TPPC8 first Ig-like" evidence="3">
    <location>
        <begin position="677"/>
        <end position="862"/>
    </location>
</feature>
<accession>D6W7M6</accession>
<dbReference type="Pfam" id="PF24545">
    <property type="entry name" value="Ig_TPPC8_1st"/>
    <property type="match status" value="1"/>
</dbReference>
<evidence type="ECO:0000259" key="2">
    <source>
        <dbReference type="Pfam" id="PF24544"/>
    </source>
</evidence>
<dbReference type="InterPro" id="IPR057651">
    <property type="entry name" value="Ig_TPPC8_C"/>
</dbReference>
<evidence type="ECO:0000259" key="4">
    <source>
        <dbReference type="Pfam" id="PF24546"/>
    </source>
</evidence>
<dbReference type="Pfam" id="PF12739">
    <property type="entry name" value="TRAPPC-Trs85"/>
    <property type="match status" value="1"/>
</dbReference>
<dbReference type="OMA" id="GHTISMW"/>
<dbReference type="InterPro" id="IPR058538">
    <property type="entry name" value="Ig_TPPC8_2nd"/>
</dbReference>
<dbReference type="InterPro" id="IPR024420">
    <property type="entry name" value="TRAPP_III_complex_Trs85"/>
</dbReference>
<dbReference type="Pfam" id="PF24542">
    <property type="entry name" value="Ig_TPPC8_C"/>
    <property type="match status" value="1"/>
</dbReference>
<dbReference type="InterPro" id="IPR058540">
    <property type="entry name" value="Ig_TPPC8_3rd"/>
</dbReference>
<reference evidence="5 6" key="2">
    <citation type="journal article" date="2010" name="Nucleic Acids Res.">
        <title>BeetleBase in 2010: revisions to provide comprehensive genomic information for Tribolium castaneum.</title>
        <authorList>
            <person name="Kim H.S."/>
            <person name="Murphy T."/>
            <person name="Xia J."/>
            <person name="Caragea D."/>
            <person name="Park Y."/>
            <person name="Beeman R.W."/>
            <person name="Lorenzen M.D."/>
            <person name="Butcher S."/>
            <person name="Manak J.R."/>
            <person name="Brown S.J."/>
        </authorList>
    </citation>
    <scope>GENOME REANNOTATION</scope>
    <source>
        <strain evidence="5 6">Georgia GA2</strain>
    </source>
</reference>
<keyword evidence="6" id="KW-1185">Reference proteome</keyword>
<gene>
    <name evidence="5" type="primary">AUGUSTUS-3.0.2_10852</name>
    <name evidence="5" type="ORF">TcasGA2_TC010852</name>
</gene>
<evidence type="ECO:0000259" key="1">
    <source>
        <dbReference type="Pfam" id="PF24542"/>
    </source>
</evidence>
<sequence length="1328" mass="149259">MAQCKQTPQEFIKNAFTPQIAVLCTPLAEGSCQKNNLNFIELLQPFSKLSNDVHYKDPAGTVITIRNLKLTFLDVNSRPPQTTLARKFLNSSVSELSDFRTENFTTSDHTLNITLTTPWFEAWRDTFLRVQYPSDHEYTKHFLSCVLVVSSAEINVIESIIQLSQSLNQMQNNAPGKLPKWFSSNVLKYYVIIHDNVEGNIDVANEAYESVKGSYGEANCFLLRMNSRPPGAANTEHLPDPWSQFISCNIESRDYNPTPESSPYTSRAIFDTSQDSDTKTNLNYHPLSPDTEDLIMSTSATEKDKTVSNNSKLKSHGLCLSTEDVEQVKLFLHEFTKTCLLPYIEKQIHQLSDVISNKKGVSRSLFSATKRWFNPNKPGASSVAVNNLIYAPDSPELQVRRLGDLYFMFGHYLLAFQAYHLAKRDYNTDQAWLYYAGALEMAALAAFMANESSRKTYDYMEESITTYMNTCKMPQFATRATLLSSECLKSRGLFGEAAHQLIRMTSEESDLRSALFLEQAAYCFLHSKMVRKYAFHMVLAGHRFSKAAQRKHSLRSYKQAHQIYEYSGWDLAEDHIHYTIGRQAHNLHSFDEAVKSFARLLNGDSKQSGQQQSVFLKEYLTILGNKLLKEDDDGIPILALPELDSDSLKLLMEPTPPLTTPGKVPAMGVNFLERDGAEVAARWNKLEEILVQEAFGSLPLTFKPMITLYSVHNLAKNVPTAIVNEPIQVCVQLINSLQIVLQLKDIYLIWCFKNDDLVASNENNSNNVDNFVKTHVTKSILLQSNCNQNIILALTPLVTGVITLKGICYTLTSSNTPTDNIFIKGKQLFNFDKSGTKNVEIKVVPLAPCLQVTFSEFSLEFLCDEVQKVTIDFQNTGTLPLHKVYMATSAPEYLCNCETKTKELPEFSANCTPAMREKFIRDNHITSVPLPNDRLEPGQSTTVAIFIKAPNVPGPCLVDLLIYYENANAGVVPRYRLVRHKWNLSVQESIKVDVTVQESFNAKQVEEIAVVLKASNLNKLHSSTLTEISLLNVGMLSKFWSFIENVVTPKYINLHSQESAHILLKARRLNEKKSVYSNIYLNHERSMRQHLSSAYIAFAKKTEHCQVNLFNEFESSPEGKDGIVFVQWQALVNDPQKRVVDGQTQIRIKVHKTSDDQSDVDEFAALSDPATLLEVSLNKDKQSENRTQQTKVTCTLIYPAIVEHNFQKEKFCVVPVTLLLHSVVTDADLSVIVNTLGATSGPPPPTHSDLFYPYASKNFSWLGTGSAVREVKPLATEPVKLSAVVSRPGTFDLGARIEIFCSSTDQVDAPELQTCQIQSALIVIDGDS</sequence>
<dbReference type="STRING" id="7070.D6W7M6"/>
<dbReference type="eggNOG" id="KOG1938">
    <property type="taxonomic scope" value="Eukaryota"/>
</dbReference>
<evidence type="ECO:0000313" key="6">
    <source>
        <dbReference type="Proteomes" id="UP000007266"/>
    </source>
</evidence>
<proteinExistence type="predicted"/>
<dbReference type="HOGENOM" id="CLU_004823_2_0_1"/>
<dbReference type="Pfam" id="PF24546">
    <property type="entry name" value="Ig_TPPC8_3rd"/>
    <property type="match status" value="1"/>
</dbReference>
<evidence type="ECO:0000313" key="5">
    <source>
        <dbReference type="EMBL" id="EFA11313.1"/>
    </source>
</evidence>
<feature type="domain" description="TPPC8 third Ig-like" evidence="4">
    <location>
        <begin position="981"/>
        <end position="1146"/>
    </location>
</feature>
<dbReference type="Proteomes" id="UP000007266">
    <property type="component" value="Linkage group 1"/>
</dbReference>
<protein>
    <submittedName>
        <fullName evidence="5">Trafficking protein particle complex subunit 8-like Protein</fullName>
    </submittedName>
</protein>
<evidence type="ECO:0000259" key="3">
    <source>
        <dbReference type="Pfam" id="PF24545"/>
    </source>
</evidence>
<feature type="domain" description="TPPC8 second Ig-like" evidence="2">
    <location>
        <begin position="863"/>
        <end position="978"/>
    </location>
</feature>
<dbReference type="Pfam" id="PF24544">
    <property type="entry name" value="Ig_TPPC8_2nd"/>
    <property type="match status" value="1"/>
</dbReference>
<dbReference type="FunCoup" id="D6W7M6">
    <property type="interactions" value="1812"/>
</dbReference>
<feature type="domain" description="TPPC8 C-terminal Ig-like" evidence="1">
    <location>
        <begin position="1192"/>
        <end position="1301"/>
    </location>
</feature>
<dbReference type="GO" id="GO:1990072">
    <property type="term" value="C:TRAPPIII protein complex"/>
    <property type="evidence" value="ECO:0000318"/>
    <property type="project" value="GO_Central"/>
</dbReference>
<dbReference type="PANTHER" id="PTHR12975">
    <property type="entry name" value="TRANSPORT PROTEIN TRAPP"/>
    <property type="match status" value="1"/>
</dbReference>
<dbReference type="PANTHER" id="PTHR12975:SF6">
    <property type="entry name" value="TRAFFICKING PROTEIN PARTICLE COMPLEX SUBUNIT 8"/>
    <property type="match status" value="1"/>
</dbReference>
<dbReference type="PhylomeDB" id="D6W7M6"/>
<reference evidence="5 6" key="1">
    <citation type="journal article" date="2008" name="Nature">
        <title>The genome of the model beetle and pest Tribolium castaneum.</title>
        <authorList>
            <consortium name="Tribolium Genome Sequencing Consortium"/>
            <person name="Richards S."/>
            <person name="Gibbs R.A."/>
            <person name="Weinstock G.M."/>
            <person name="Brown S.J."/>
            <person name="Denell R."/>
            <person name="Beeman R.W."/>
            <person name="Gibbs R."/>
            <person name="Beeman R.W."/>
            <person name="Brown S.J."/>
            <person name="Bucher G."/>
            <person name="Friedrich M."/>
            <person name="Grimmelikhuijzen C.J."/>
            <person name="Klingler M."/>
            <person name="Lorenzen M."/>
            <person name="Richards S."/>
            <person name="Roth S."/>
            <person name="Schroder R."/>
            <person name="Tautz D."/>
            <person name="Zdobnov E.M."/>
            <person name="Muzny D."/>
            <person name="Gibbs R.A."/>
            <person name="Weinstock G.M."/>
            <person name="Attaway T."/>
            <person name="Bell S."/>
            <person name="Buhay C.J."/>
            <person name="Chandrabose M.N."/>
            <person name="Chavez D."/>
            <person name="Clerk-Blankenburg K.P."/>
            <person name="Cree A."/>
            <person name="Dao M."/>
            <person name="Davis C."/>
            <person name="Chacko J."/>
            <person name="Dinh H."/>
            <person name="Dugan-Rocha S."/>
            <person name="Fowler G."/>
            <person name="Garner T.T."/>
            <person name="Garnes J."/>
            <person name="Gnirke A."/>
            <person name="Hawes A."/>
            <person name="Hernandez J."/>
            <person name="Hines S."/>
            <person name="Holder M."/>
            <person name="Hume J."/>
            <person name="Jhangiani S.N."/>
            <person name="Joshi V."/>
            <person name="Khan Z.M."/>
            <person name="Jackson L."/>
            <person name="Kovar C."/>
            <person name="Kowis A."/>
            <person name="Lee S."/>
            <person name="Lewis L.R."/>
            <person name="Margolis J."/>
            <person name="Morgan M."/>
            <person name="Nazareth L.V."/>
            <person name="Nguyen N."/>
            <person name="Okwuonu G."/>
            <person name="Parker D."/>
            <person name="Richards S."/>
            <person name="Ruiz S.J."/>
            <person name="Santibanez J."/>
            <person name="Savard J."/>
            <person name="Scherer S.E."/>
            <person name="Schneider B."/>
            <person name="Sodergren E."/>
            <person name="Tautz D."/>
            <person name="Vattahil S."/>
            <person name="Villasana D."/>
            <person name="White C.S."/>
            <person name="Wright R."/>
            <person name="Park Y."/>
            <person name="Beeman R.W."/>
            <person name="Lord J."/>
            <person name="Oppert B."/>
            <person name="Lorenzen M."/>
            <person name="Brown S."/>
            <person name="Wang L."/>
            <person name="Savard J."/>
            <person name="Tautz D."/>
            <person name="Richards S."/>
            <person name="Weinstock G."/>
            <person name="Gibbs R.A."/>
            <person name="Liu Y."/>
            <person name="Worley K."/>
            <person name="Weinstock G."/>
            <person name="Elsik C.G."/>
            <person name="Reese J.T."/>
            <person name="Elhaik E."/>
            <person name="Landan G."/>
            <person name="Graur D."/>
            <person name="Arensburger P."/>
            <person name="Atkinson P."/>
            <person name="Beeman R.W."/>
            <person name="Beidler J."/>
            <person name="Brown S.J."/>
            <person name="Demuth J.P."/>
            <person name="Drury D.W."/>
            <person name="Du Y.Z."/>
            <person name="Fujiwara H."/>
            <person name="Lorenzen M."/>
            <person name="Maselli V."/>
            <person name="Osanai M."/>
            <person name="Park Y."/>
            <person name="Robertson H.M."/>
            <person name="Tu Z."/>
            <person name="Wang J.J."/>
            <person name="Wang S."/>
            <person name="Richards S."/>
            <person name="Song H."/>
            <person name="Zhang L."/>
            <person name="Sodergren E."/>
            <person name="Werner D."/>
            <person name="Stanke M."/>
            <person name="Morgenstern B."/>
            <person name="Solovyev V."/>
            <person name="Kosarev P."/>
            <person name="Brown G."/>
            <person name="Chen H.C."/>
            <person name="Ermolaeva O."/>
            <person name="Hlavina W."/>
            <person name="Kapustin Y."/>
            <person name="Kiryutin B."/>
            <person name="Kitts P."/>
            <person name="Maglott D."/>
            <person name="Pruitt K."/>
            <person name="Sapojnikov V."/>
            <person name="Souvorov A."/>
            <person name="Mackey A.J."/>
            <person name="Waterhouse R.M."/>
            <person name="Wyder S."/>
            <person name="Zdobnov E.M."/>
            <person name="Zdobnov E.M."/>
            <person name="Wyder S."/>
            <person name="Kriventseva E.V."/>
            <person name="Kadowaki T."/>
            <person name="Bork P."/>
            <person name="Aranda M."/>
            <person name="Bao R."/>
            <person name="Beermann A."/>
            <person name="Berns N."/>
            <person name="Bolognesi R."/>
            <person name="Bonneton F."/>
            <person name="Bopp D."/>
            <person name="Brown S.J."/>
            <person name="Bucher G."/>
            <person name="Butts T."/>
            <person name="Chaumot A."/>
            <person name="Denell R.E."/>
            <person name="Ferrier D.E."/>
            <person name="Friedrich M."/>
            <person name="Gordon C.M."/>
            <person name="Jindra M."/>
            <person name="Klingler M."/>
            <person name="Lan Q."/>
            <person name="Lattorff H.M."/>
            <person name="Laudet V."/>
            <person name="von Levetsow C."/>
            <person name="Liu Z."/>
            <person name="Lutz R."/>
            <person name="Lynch J.A."/>
            <person name="da Fonseca R.N."/>
            <person name="Posnien N."/>
            <person name="Reuter R."/>
            <person name="Roth S."/>
            <person name="Savard J."/>
            <person name="Schinko J.B."/>
            <person name="Schmitt C."/>
            <person name="Schoppmeier M."/>
            <person name="Schroder R."/>
            <person name="Shippy T.D."/>
            <person name="Simonnet F."/>
            <person name="Marques-Souza H."/>
            <person name="Tautz D."/>
            <person name="Tomoyasu Y."/>
            <person name="Trauner J."/>
            <person name="Van der Zee M."/>
            <person name="Vervoort M."/>
            <person name="Wittkopp N."/>
            <person name="Wimmer E.A."/>
            <person name="Yang X."/>
            <person name="Jones A.K."/>
            <person name="Sattelle D.B."/>
            <person name="Ebert P.R."/>
            <person name="Nelson D."/>
            <person name="Scott J.G."/>
            <person name="Beeman R.W."/>
            <person name="Muthukrishnan S."/>
            <person name="Kramer K.J."/>
            <person name="Arakane Y."/>
            <person name="Beeman R.W."/>
            <person name="Zhu Q."/>
            <person name="Hogenkamp D."/>
            <person name="Dixit R."/>
            <person name="Oppert B."/>
            <person name="Jiang H."/>
            <person name="Zou Z."/>
            <person name="Marshall J."/>
            <person name="Elpidina E."/>
            <person name="Vinokurov K."/>
            <person name="Oppert C."/>
            <person name="Zou Z."/>
            <person name="Evans J."/>
            <person name="Lu Z."/>
            <person name="Zhao P."/>
            <person name="Sumathipala N."/>
            <person name="Altincicek B."/>
            <person name="Vilcinskas A."/>
            <person name="Williams M."/>
            <person name="Hultmark D."/>
            <person name="Hetru C."/>
            <person name="Jiang H."/>
            <person name="Grimmelikhuijzen C.J."/>
            <person name="Hauser F."/>
            <person name="Cazzamali G."/>
            <person name="Williamson M."/>
            <person name="Park Y."/>
            <person name="Li B."/>
            <person name="Tanaka Y."/>
            <person name="Predel R."/>
            <person name="Neupert S."/>
            <person name="Schachtner J."/>
            <person name="Verleyen P."/>
            <person name="Raible F."/>
            <person name="Bork P."/>
            <person name="Friedrich M."/>
            <person name="Walden K.K."/>
            <person name="Robertson H.M."/>
            <person name="Angeli S."/>
            <person name="Foret S."/>
            <person name="Bucher G."/>
            <person name="Schuetz S."/>
            <person name="Maleszka R."/>
            <person name="Wimmer E.A."/>
            <person name="Beeman R.W."/>
            <person name="Lorenzen M."/>
            <person name="Tomoyasu Y."/>
            <person name="Miller S.C."/>
            <person name="Grossmann D."/>
            <person name="Bucher G."/>
        </authorList>
    </citation>
    <scope>NUCLEOTIDE SEQUENCE [LARGE SCALE GENOMIC DNA]</scope>
    <source>
        <strain evidence="5 6">Georgia GA2</strain>
    </source>
</reference>
<dbReference type="EMBL" id="KQ971307">
    <property type="protein sequence ID" value="EFA11313.1"/>
    <property type="molecule type" value="Genomic_DNA"/>
</dbReference>
<dbReference type="OrthoDB" id="203724at2759"/>
<organism evidence="5 6">
    <name type="scientific">Tribolium castaneum</name>
    <name type="common">Red flour beetle</name>
    <dbReference type="NCBI Taxonomy" id="7070"/>
    <lineage>
        <taxon>Eukaryota</taxon>
        <taxon>Metazoa</taxon>
        <taxon>Ecdysozoa</taxon>
        <taxon>Arthropoda</taxon>
        <taxon>Hexapoda</taxon>
        <taxon>Insecta</taxon>
        <taxon>Pterygota</taxon>
        <taxon>Neoptera</taxon>
        <taxon>Endopterygota</taxon>
        <taxon>Coleoptera</taxon>
        <taxon>Polyphaga</taxon>
        <taxon>Cucujiformia</taxon>
        <taxon>Tenebrionidae</taxon>
        <taxon>Tenebrionidae incertae sedis</taxon>
        <taxon>Tribolium</taxon>
    </lineage>
</organism>
<dbReference type="InterPro" id="IPR058541">
    <property type="entry name" value="Ig_TPPC8_1st"/>
</dbReference>